<dbReference type="Proteomes" id="UP000799118">
    <property type="component" value="Unassembled WGS sequence"/>
</dbReference>
<gene>
    <name evidence="1" type="ORF">BT96DRAFT_919598</name>
</gene>
<dbReference type="AlphaFoldDB" id="A0A6A4HR14"/>
<dbReference type="EMBL" id="ML769459">
    <property type="protein sequence ID" value="KAE9400190.1"/>
    <property type="molecule type" value="Genomic_DNA"/>
</dbReference>
<sequence>MTIAPTSGSASSTRVWDECVDRDGDLAFKTKDGVQCQITSSRLIGNERSQHIDLGNLRERLAEQKYENVLVLYRFFYAGTSPLSDFRFLEWKALFGISVVCSLEYPREVAAKQLRKDSSCPPIDVLELRKLYDTYLSLQWATPKLQELAIRSNSLSWVEAKKLSIVDLTLLLQAREEYSSMKTQAHLYSMPYDRPSDILSAAIRNYTIRSLLNTHFSFLTQFIMRCPLFFPAMFLSDIALQLLGYNSCSPLKTAQFIPSLPASENYLLHAANPFQIWFLKIENTIFKVYKRDFDGSPLFDGYRLIGDANSFEHPIEQMPEIRLNDFKNLMHYFSKPHTYDRKDKEQRYSSILRVSKIYSLEECFKDVAKKARRTQFRNPMDKLRIHAEFENPTESYVEEAIPIDWAEDALISLSDIQRRTRPLSVTEVKEIGERMAWVIGTVRENAWEYAFSQVNGHYNRRVYRDITDVGDVEFYVRNVRKRLGEIRHGV</sequence>
<protein>
    <submittedName>
        <fullName evidence="1">Uncharacterized protein</fullName>
    </submittedName>
</protein>
<keyword evidence="2" id="KW-1185">Reference proteome</keyword>
<accession>A0A6A4HR14</accession>
<name>A0A6A4HR14_9AGAR</name>
<evidence type="ECO:0000313" key="2">
    <source>
        <dbReference type="Proteomes" id="UP000799118"/>
    </source>
</evidence>
<organism evidence="1 2">
    <name type="scientific">Gymnopus androsaceus JB14</name>
    <dbReference type="NCBI Taxonomy" id="1447944"/>
    <lineage>
        <taxon>Eukaryota</taxon>
        <taxon>Fungi</taxon>
        <taxon>Dikarya</taxon>
        <taxon>Basidiomycota</taxon>
        <taxon>Agaricomycotina</taxon>
        <taxon>Agaricomycetes</taxon>
        <taxon>Agaricomycetidae</taxon>
        <taxon>Agaricales</taxon>
        <taxon>Marasmiineae</taxon>
        <taxon>Omphalotaceae</taxon>
        <taxon>Gymnopus</taxon>
    </lineage>
</organism>
<evidence type="ECO:0000313" key="1">
    <source>
        <dbReference type="EMBL" id="KAE9400190.1"/>
    </source>
</evidence>
<reference evidence="1" key="1">
    <citation type="journal article" date="2019" name="Environ. Microbiol.">
        <title>Fungal ecological strategies reflected in gene transcription - a case study of two litter decomposers.</title>
        <authorList>
            <person name="Barbi F."/>
            <person name="Kohler A."/>
            <person name="Barry K."/>
            <person name="Baskaran P."/>
            <person name="Daum C."/>
            <person name="Fauchery L."/>
            <person name="Ihrmark K."/>
            <person name="Kuo A."/>
            <person name="LaButti K."/>
            <person name="Lipzen A."/>
            <person name="Morin E."/>
            <person name="Grigoriev I.V."/>
            <person name="Henrissat B."/>
            <person name="Lindahl B."/>
            <person name="Martin F."/>
        </authorList>
    </citation>
    <scope>NUCLEOTIDE SEQUENCE</scope>
    <source>
        <strain evidence="1">JB14</strain>
    </source>
</reference>
<proteinExistence type="predicted"/>